<dbReference type="PROSITE" id="PS51257">
    <property type="entry name" value="PROKAR_LIPOPROTEIN"/>
    <property type="match status" value="1"/>
</dbReference>
<dbReference type="EMBL" id="DXFT01000005">
    <property type="protein sequence ID" value="HIX02536.1"/>
    <property type="molecule type" value="Genomic_DNA"/>
</dbReference>
<name>A0A9D1UY28_9BACT</name>
<organism evidence="1 2">
    <name type="scientific">Candidatus Odoribacter faecigallinarum</name>
    <dbReference type="NCBI Taxonomy" id="2838706"/>
    <lineage>
        <taxon>Bacteria</taxon>
        <taxon>Pseudomonadati</taxon>
        <taxon>Bacteroidota</taxon>
        <taxon>Bacteroidia</taxon>
        <taxon>Bacteroidales</taxon>
        <taxon>Odoribacteraceae</taxon>
        <taxon>Odoribacter</taxon>
    </lineage>
</organism>
<sequence>MEKRHFLKRWMQGMGFAFLLMGMAACTSEEEEISDRNRDAILGTWRCTGYEYNSDAYEMDLEVEITENMIYWTFGQAVPLVDYTQGSIDISTAAEYQTPYVVTPSGDQGDEVSDWTISLENVSGFRYEDLEEACGFGFYISNYTDPDTGESYMTSWMSAKVRKSSLDLYSEGVTLYFERVN</sequence>
<protein>
    <submittedName>
        <fullName evidence="1">Uncharacterized protein</fullName>
    </submittedName>
</protein>
<evidence type="ECO:0000313" key="1">
    <source>
        <dbReference type="EMBL" id="HIX02536.1"/>
    </source>
</evidence>
<accession>A0A9D1UY28</accession>
<evidence type="ECO:0000313" key="2">
    <source>
        <dbReference type="Proteomes" id="UP000824202"/>
    </source>
</evidence>
<dbReference type="Proteomes" id="UP000824202">
    <property type="component" value="Unassembled WGS sequence"/>
</dbReference>
<reference evidence="1" key="1">
    <citation type="journal article" date="2021" name="PeerJ">
        <title>Extensive microbial diversity within the chicken gut microbiome revealed by metagenomics and culture.</title>
        <authorList>
            <person name="Gilroy R."/>
            <person name="Ravi A."/>
            <person name="Getino M."/>
            <person name="Pursley I."/>
            <person name="Horton D.L."/>
            <person name="Alikhan N.F."/>
            <person name="Baker D."/>
            <person name="Gharbi K."/>
            <person name="Hall N."/>
            <person name="Watson M."/>
            <person name="Adriaenssens E.M."/>
            <person name="Foster-Nyarko E."/>
            <person name="Jarju S."/>
            <person name="Secka A."/>
            <person name="Antonio M."/>
            <person name="Oren A."/>
            <person name="Chaudhuri R.R."/>
            <person name="La Ragione R."/>
            <person name="Hildebrand F."/>
            <person name="Pallen M.J."/>
        </authorList>
    </citation>
    <scope>NUCLEOTIDE SEQUENCE</scope>
    <source>
        <strain evidence="1">23274</strain>
    </source>
</reference>
<proteinExistence type="predicted"/>
<gene>
    <name evidence="1" type="ORF">H9863_00250</name>
</gene>
<dbReference type="AlphaFoldDB" id="A0A9D1UY28"/>
<comment type="caution">
    <text evidence="1">The sequence shown here is derived from an EMBL/GenBank/DDBJ whole genome shotgun (WGS) entry which is preliminary data.</text>
</comment>
<reference evidence="1" key="2">
    <citation type="submission" date="2021-04" db="EMBL/GenBank/DDBJ databases">
        <authorList>
            <person name="Gilroy R."/>
        </authorList>
    </citation>
    <scope>NUCLEOTIDE SEQUENCE</scope>
    <source>
        <strain evidence="1">23274</strain>
    </source>
</reference>